<dbReference type="GeneID" id="114252096"/>
<evidence type="ECO:0000313" key="2">
    <source>
        <dbReference type="Proteomes" id="UP000504629"/>
    </source>
</evidence>
<reference evidence="3" key="1">
    <citation type="submission" date="2025-08" db="UniProtKB">
        <authorList>
            <consortium name="RefSeq"/>
        </authorList>
    </citation>
    <scope>IDENTIFICATION</scope>
    <source>
        <tissue evidence="3">Silk gland</tissue>
    </source>
</reference>
<accession>A0A6J2KQH8</accession>
<dbReference type="Proteomes" id="UP000504629">
    <property type="component" value="Unplaced"/>
</dbReference>
<dbReference type="AlphaFoldDB" id="A0A6J2KQH8"/>
<proteinExistence type="predicted"/>
<organism evidence="2 3">
    <name type="scientific">Bombyx mandarina</name>
    <name type="common">Wild silk moth</name>
    <name type="synonym">Wild silkworm</name>
    <dbReference type="NCBI Taxonomy" id="7092"/>
    <lineage>
        <taxon>Eukaryota</taxon>
        <taxon>Metazoa</taxon>
        <taxon>Ecdysozoa</taxon>
        <taxon>Arthropoda</taxon>
        <taxon>Hexapoda</taxon>
        <taxon>Insecta</taxon>
        <taxon>Pterygota</taxon>
        <taxon>Neoptera</taxon>
        <taxon>Endopterygota</taxon>
        <taxon>Lepidoptera</taxon>
        <taxon>Glossata</taxon>
        <taxon>Ditrysia</taxon>
        <taxon>Bombycoidea</taxon>
        <taxon>Bombycidae</taxon>
        <taxon>Bombycinae</taxon>
        <taxon>Bombyx</taxon>
    </lineage>
</organism>
<feature type="compositionally biased region" description="Polar residues" evidence="1">
    <location>
        <begin position="1"/>
        <end position="17"/>
    </location>
</feature>
<dbReference type="CTD" id="33635"/>
<evidence type="ECO:0000256" key="1">
    <source>
        <dbReference type="SAM" id="MobiDB-lite"/>
    </source>
</evidence>
<protein>
    <submittedName>
        <fullName evidence="3">Protein turtle-like</fullName>
    </submittedName>
</protein>
<dbReference type="KEGG" id="bman:114252096"/>
<evidence type="ECO:0000313" key="3">
    <source>
        <dbReference type="RefSeq" id="XP_028042384.1"/>
    </source>
</evidence>
<feature type="region of interest" description="Disordered" evidence="1">
    <location>
        <begin position="1"/>
        <end position="36"/>
    </location>
</feature>
<sequence>MNPQTHSTKFLAGSSQTERGRRRDKRRARITDASGARCAHRRAVSQSLGARGPASMRVQLVPAALALMASGAVLWPPSRASLLPLDAEHLHASVGGYAVMNCHLDFPFGHEIPYRLQWDKDVSSFFTPIV</sequence>
<gene>
    <name evidence="3" type="primary">LOC114252096</name>
</gene>
<keyword evidence="2" id="KW-1185">Reference proteome</keyword>
<name>A0A6J2KQH8_BOMMA</name>
<dbReference type="OrthoDB" id="6234674at2759"/>
<dbReference type="RefSeq" id="XP_028042384.1">
    <property type="nucleotide sequence ID" value="XM_028186583.1"/>
</dbReference>